<protein>
    <recommendedName>
        <fullName evidence="3">Transposase</fullName>
    </recommendedName>
</protein>
<dbReference type="Proteomes" id="UP001451606">
    <property type="component" value="Chromosome"/>
</dbReference>
<proteinExistence type="predicted"/>
<evidence type="ECO:0008006" key="3">
    <source>
        <dbReference type="Google" id="ProtNLM"/>
    </source>
</evidence>
<organism evidence="1 2">
    <name type="scientific">Oxyplasma meridianum</name>
    <dbReference type="NCBI Taxonomy" id="3073602"/>
    <lineage>
        <taxon>Archaea</taxon>
        <taxon>Methanobacteriati</taxon>
        <taxon>Thermoplasmatota</taxon>
        <taxon>Thermoplasmata</taxon>
        <taxon>Thermoplasmatales</taxon>
        <taxon>Thermoplasmataceae</taxon>
        <taxon>Oxyplasma</taxon>
    </lineage>
</organism>
<name>A0AAX4NDV4_9ARCH</name>
<accession>A0AAX4NDV4</accession>
<dbReference type="RefSeq" id="WP_393971547.1">
    <property type="nucleotide sequence ID" value="NZ_CP133772.1"/>
</dbReference>
<dbReference type="GeneID" id="95966835"/>
<dbReference type="KEGG" id="omr:OXIME_000112"/>
<dbReference type="EMBL" id="CP133772">
    <property type="protein sequence ID" value="WYX99577.1"/>
    <property type="molecule type" value="Genomic_DNA"/>
</dbReference>
<reference evidence="1 2" key="1">
    <citation type="submission" date="2023-09" db="EMBL/GenBank/DDBJ databases">
        <authorList>
            <person name="Golyshina O.V."/>
            <person name="Lunev E.A."/>
            <person name="Bargiela R."/>
            <person name="Gaines M.C."/>
            <person name="Daum B."/>
            <person name="Bale N.J."/>
            <person name="Koenen M."/>
            <person name="Sinninghe Damst J.S."/>
            <person name="Yakimov M."/>
            <person name="Golyshin P.N."/>
        </authorList>
    </citation>
    <scope>NUCLEOTIDE SEQUENCE [LARGE SCALE GENOMIC DNA]</scope>
    <source>
        <strain evidence="1 2">M1</strain>
    </source>
</reference>
<evidence type="ECO:0000313" key="1">
    <source>
        <dbReference type="EMBL" id="WYX99577.1"/>
    </source>
</evidence>
<gene>
    <name evidence="1" type="ORF">OXIME_000112</name>
</gene>
<keyword evidence="2" id="KW-1185">Reference proteome</keyword>
<sequence length="54" mass="6375">MHKGPEKFTIQVKEQIVLESFKATNIAELWRKHSESVAHFHRWKELFLKVEGGV</sequence>
<evidence type="ECO:0000313" key="2">
    <source>
        <dbReference type="Proteomes" id="UP001451606"/>
    </source>
</evidence>
<dbReference type="AlphaFoldDB" id="A0AAX4NDV4"/>